<dbReference type="InParanoid" id="A0A078AQ11"/>
<reference evidence="2 3" key="1">
    <citation type="submission" date="2014-06" db="EMBL/GenBank/DDBJ databases">
        <authorList>
            <person name="Swart Estienne"/>
        </authorList>
    </citation>
    <scope>NUCLEOTIDE SEQUENCE [LARGE SCALE GENOMIC DNA]</scope>
    <source>
        <strain evidence="2 3">130c</strain>
    </source>
</reference>
<organism evidence="2 3">
    <name type="scientific">Stylonychia lemnae</name>
    <name type="common">Ciliate</name>
    <dbReference type="NCBI Taxonomy" id="5949"/>
    <lineage>
        <taxon>Eukaryota</taxon>
        <taxon>Sar</taxon>
        <taxon>Alveolata</taxon>
        <taxon>Ciliophora</taxon>
        <taxon>Intramacronucleata</taxon>
        <taxon>Spirotrichea</taxon>
        <taxon>Stichotrichia</taxon>
        <taxon>Sporadotrichida</taxon>
        <taxon>Oxytrichidae</taxon>
        <taxon>Stylonychinae</taxon>
        <taxon>Stylonychia</taxon>
    </lineage>
</organism>
<gene>
    <name evidence="2" type="primary">Contig3954.g4227</name>
    <name evidence="2" type="ORF">STYLEM_13508</name>
</gene>
<dbReference type="Proteomes" id="UP000039865">
    <property type="component" value="Unassembled WGS sequence"/>
</dbReference>
<feature type="compositionally biased region" description="Low complexity" evidence="1">
    <location>
        <begin position="769"/>
        <end position="786"/>
    </location>
</feature>
<evidence type="ECO:0000313" key="3">
    <source>
        <dbReference type="Proteomes" id="UP000039865"/>
    </source>
</evidence>
<protein>
    <submittedName>
        <fullName evidence="2">Uncharacterized protein</fullName>
    </submittedName>
</protein>
<dbReference type="EMBL" id="CCKQ01012807">
    <property type="protein sequence ID" value="CDW84445.1"/>
    <property type="molecule type" value="Genomic_DNA"/>
</dbReference>
<feature type="region of interest" description="Disordered" evidence="1">
    <location>
        <begin position="769"/>
        <end position="799"/>
    </location>
</feature>
<name>A0A078AQ11_STYLE</name>
<accession>A0A078AQ11</accession>
<dbReference type="AlphaFoldDB" id="A0A078AQ11"/>
<proteinExistence type="predicted"/>
<evidence type="ECO:0000256" key="1">
    <source>
        <dbReference type="SAM" id="MobiDB-lite"/>
    </source>
</evidence>
<sequence length="799" mass="92838">MQLKSRNDIKSLAYTQNKSPLKVALKGSLNSNNETPEIRRSYNQTLSKVLNETPKDYKSFLDNDKNKQNKLITFKKGYFSSLLGKQRKQTIVDDMFQKFKQPSQKGKKEESSSTKTRFLNADQIDKTRNNSKMSNQYAMLQQSNPANLKNRIADIIVSTKLSQKMEMKRYSPLYKRSVTPDRNSYKLVDQSTSVNKSSNEITKSQILPVQNSSLIQKKRNLSTNSAASGGKTVKRTCLINNNDDDDNSSDINQIRSRKPIYDPDRYKAEVQDRNQRFDRLNEQKRQIEMDQKMKEELEYGLNKTSQTIKLIDLEQFNAKYDAQIQKWKQIKDLIANESATYSFKPEINKISQELTHDLMPIDKRFGLVNQQKQQKIQKLEEELKSEFRPQLNKVSQKIASNSSKRCFTPDYLSKCQSITQSVVSLQKNGNIKANKLMTASFLSDKQNPINRMLASKPDLYRNDSSDQKLQAKITQSQVDNNGANFSKNSYIIASQKQSNYFVSEQTYNQNSESKKSQQDQIQVKPVVQKVEVKKKQMQSSYQQQLNKMKTQLQRPAQIQQNLNKYFTMNEKKEKLKKLNDFIRIENSKYKRNIPTQIEFQQNYLDATTYVSNIFRTVQNRELIKSQAIEIDQNLNDAREFVKDLIKNAIIERDFIQQSKNQQKVQNEHSKSFKELQQFIDDESKVLIQNSSKKVLNNQESFSRIKEQDMVRKLVELNSNKKGNGLIHISSRDIVEIEQNGLDSMSILNQVVKQYGYLFKEKGSINAQNKQINGKQQQNPRNSVSRNNKSKRSSVIQAFK</sequence>
<keyword evidence="3" id="KW-1185">Reference proteome</keyword>
<evidence type="ECO:0000313" key="2">
    <source>
        <dbReference type="EMBL" id="CDW84445.1"/>
    </source>
</evidence>